<dbReference type="EMBL" id="CP001698">
    <property type="protein sequence ID" value="ADN01039.1"/>
    <property type="molecule type" value="Genomic_DNA"/>
</dbReference>
<reference key="1">
    <citation type="submission" date="2009-08" db="EMBL/GenBank/DDBJ databases">
        <title>The genome sequence of Spirochaeta thermophila DSM6192.</title>
        <authorList>
            <person name="Angelov A."/>
            <person name="Mientus M."/>
            <person name="Wittenberg S."/>
            <person name="Lehmann R."/>
            <person name="Liesegang H."/>
            <person name="Daniel R."/>
            <person name="Liebl W."/>
        </authorList>
    </citation>
    <scope>NUCLEOTIDE SEQUENCE</scope>
    <source>
        <strain>DSM 6192</strain>
    </source>
</reference>
<dbReference type="Proteomes" id="UP000001296">
    <property type="component" value="Chromosome"/>
</dbReference>
<dbReference type="RefSeq" id="WP_013312880.1">
    <property type="nucleotide sequence ID" value="NC_014484.1"/>
</dbReference>
<dbReference type="Gene3D" id="3.90.1720.10">
    <property type="entry name" value="endopeptidase domain like (from Nostoc punctiforme)"/>
    <property type="match status" value="1"/>
</dbReference>
<proteinExistence type="predicted"/>
<evidence type="ECO:0008006" key="3">
    <source>
        <dbReference type="Google" id="ProtNLM"/>
    </source>
</evidence>
<evidence type="ECO:0000313" key="2">
    <source>
        <dbReference type="Proteomes" id="UP000001296"/>
    </source>
</evidence>
<evidence type="ECO:0000313" key="1">
    <source>
        <dbReference type="EMBL" id="ADN01039.1"/>
    </source>
</evidence>
<dbReference type="PaxDb" id="665571-STHERM_c00630"/>
<protein>
    <recommendedName>
        <fullName evidence="3">RHS repeat-associated core domain-containing protein</fullName>
    </recommendedName>
</protein>
<dbReference type="HOGENOM" id="CLU_605349_0_0_12"/>
<name>E0RTY3_WINT6</name>
<dbReference type="AlphaFoldDB" id="E0RTY3"/>
<dbReference type="PANTHER" id="PTHR32305">
    <property type="match status" value="1"/>
</dbReference>
<dbReference type="Gene3D" id="2.180.10.10">
    <property type="entry name" value="RHS repeat-associated core"/>
    <property type="match status" value="1"/>
</dbReference>
<accession>E0RTY3</accession>
<dbReference type="InterPro" id="IPR022385">
    <property type="entry name" value="Rhs_assc_core"/>
</dbReference>
<dbReference type="NCBIfam" id="TIGR03696">
    <property type="entry name" value="Rhs_assc_core"/>
    <property type="match status" value="1"/>
</dbReference>
<dbReference type="InterPro" id="IPR050708">
    <property type="entry name" value="T6SS_VgrG/RHS"/>
</dbReference>
<dbReference type="KEGG" id="sta:STHERM_c00630"/>
<dbReference type="eggNOG" id="COG3209">
    <property type="taxonomic scope" value="Bacteria"/>
</dbReference>
<organism evidence="1 2">
    <name type="scientific">Winmispira thermophila (strain ATCC 49972 / DSM 6192 / RI 19.B1)</name>
    <name type="common">Spirochaeta thermophila</name>
    <dbReference type="NCBI Taxonomy" id="665571"/>
    <lineage>
        <taxon>Bacteria</taxon>
        <taxon>Pseudomonadati</taxon>
        <taxon>Spirochaetota</taxon>
        <taxon>Spirochaetia</taxon>
        <taxon>Winmispirales</taxon>
        <taxon>Winmispiraceae</taxon>
        <taxon>Winmispira</taxon>
    </lineage>
</organism>
<gene>
    <name evidence="1" type="ordered locus">STHERM_c00630</name>
</gene>
<reference evidence="1 2" key="2">
    <citation type="journal article" date="2010" name="J. Bacteriol.">
        <title>Genome sequence of the polysaccharide-degrading, thermophilic anaerobe Spirochaeta thermophila DSM 6192.</title>
        <authorList>
            <person name="Angelov A."/>
            <person name="Liebl S."/>
            <person name="Ballschmiter M."/>
            <person name="Bomeke M."/>
            <person name="Lehmann R."/>
            <person name="Liesegang H."/>
            <person name="Daniel R."/>
            <person name="Liebl W."/>
        </authorList>
    </citation>
    <scope>NUCLEOTIDE SEQUENCE [LARGE SCALE GENOMIC DNA]</scope>
    <source>
        <strain evidence="2">ATCC 49972 / DSM 6192 / RI 19.B1</strain>
    </source>
</reference>
<sequence length="452" mass="50937">MKRVEYAMGLVDPVGGGGGGADREYRWDSGGRLRAYEGGGQWGRYWYDEGGERVRKETGLGEVVYLGPYMQYVEEGGKWLEVKQVYVGKERVVSKLGSVEGGDGGTEAESARWVHSDLVGSVSVLTDGGGNVVGKWVYLAYGELWVEWRWAHDEWAGRPEVRYRYAGKEWDEESGLYYFGARYYRAEVGLWLSPDPEGVRLVSPMEDGAPRSGYSLAEAAIWYAYCSYNPLRYVDPDGRDSIWLTSARNYVSRRRMLTTLWSLFHPSEYLSWVQRAVVFHKDYHRGGIGPFQREDDMPESIRNNKDRTWCNVAVYEMAVALGVPLDLITGGQRWDWVNANTAVGNMKEHAITEELEELMEVLGVAGGYGGLVRVSEERAIELADQGYLVIAGWRNPGGIGHMETVSPHHPPGEIRYAGTGANAGTSKTFKEAFGRTVSEDDVYYFYYPRQFE</sequence>
<dbReference type="PANTHER" id="PTHR32305:SF15">
    <property type="entry name" value="PROTEIN RHSA-RELATED"/>
    <property type="match status" value="1"/>
</dbReference>